<dbReference type="InterPro" id="IPR044216">
    <property type="entry name" value="WDL7"/>
</dbReference>
<feature type="non-terminal residue" evidence="9">
    <location>
        <position position="375"/>
    </location>
</feature>
<dbReference type="Pfam" id="PF06886">
    <property type="entry name" value="TPX2"/>
    <property type="match status" value="1"/>
</dbReference>
<proteinExistence type="inferred from homology"/>
<keyword evidence="4" id="KW-0493">Microtubule</keyword>
<comment type="subcellular location">
    <subcellularLocation>
        <location evidence="1">Cytoplasm</location>
        <location evidence="1">Cytoskeleton</location>
    </subcellularLocation>
</comment>
<dbReference type="AlphaFoldDB" id="A0AAD5BW77"/>
<evidence type="ECO:0000256" key="7">
    <source>
        <dbReference type="SAM" id="MobiDB-lite"/>
    </source>
</evidence>
<keyword evidence="6" id="KW-0175">Coiled coil</keyword>
<feature type="domain" description="TPX2 C-terminal" evidence="8">
    <location>
        <begin position="320"/>
        <end position="358"/>
    </location>
</feature>
<gene>
    <name evidence="9" type="ORF">M8C21_017501</name>
</gene>
<evidence type="ECO:0000313" key="9">
    <source>
        <dbReference type="EMBL" id="KAI7730756.1"/>
    </source>
</evidence>
<name>A0AAD5BW77_AMBAR</name>
<evidence type="ECO:0000256" key="2">
    <source>
        <dbReference type="ARBA" id="ARBA00005885"/>
    </source>
</evidence>
<evidence type="ECO:0000256" key="1">
    <source>
        <dbReference type="ARBA" id="ARBA00004245"/>
    </source>
</evidence>
<dbReference type="Proteomes" id="UP001206925">
    <property type="component" value="Unassembled WGS sequence"/>
</dbReference>
<feature type="compositionally biased region" description="Polar residues" evidence="7">
    <location>
        <begin position="217"/>
        <end position="234"/>
    </location>
</feature>
<evidence type="ECO:0000313" key="10">
    <source>
        <dbReference type="Proteomes" id="UP001206925"/>
    </source>
</evidence>
<comment type="caution">
    <text evidence="9">The sequence shown here is derived from an EMBL/GenBank/DDBJ whole genome shotgun (WGS) entry which is preliminary data.</text>
</comment>
<dbReference type="PANTHER" id="PTHR47067">
    <property type="entry name" value="TPX2 (TARGETING PROTEIN FOR XKLP2) PROTEIN FAMILY-RELATED"/>
    <property type="match status" value="1"/>
</dbReference>
<feature type="coiled-coil region" evidence="6">
    <location>
        <begin position="77"/>
        <end position="104"/>
    </location>
</feature>
<dbReference type="PANTHER" id="PTHR47067:SF7">
    <property type="entry name" value="TPX2 (TARGETING PROTEIN FOR XKLP2) PROTEIN FAMILY"/>
    <property type="match status" value="1"/>
</dbReference>
<evidence type="ECO:0000256" key="6">
    <source>
        <dbReference type="SAM" id="Coils"/>
    </source>
</evidence>
<keyword evidence="10" id="KW-1185">Reference proteome</keyword>
<evidence type="ECO:0000259" key="8">
    <source>
        <dbReference type="Pfam" id="PF06886"/>
    </source>
</evidence>
<evidence type="ECO:0000256" key="3">
    <source>
        <dbReference type="ARBA" id="ARBA00022490"/>
    </source>
</evidence>
<accession>A0AAD5BW77</accession>
<dbReference type="GO" id="GO:0005874">
    <property type="term" value="C:microtubule"/>
    <property type="evidence" value="ECO:0007669"/>
    <property type="project" value="UniProtKB-KW"/>
</dbReference>
<reference evidence="9" key="1">
    <citation type="submission" date="2022-06" db="EMBL/GenBank/DDBJ databases">
        <title>Uncovering the hologenomic basis of an extraordinary plant invasion.</title>
        <authorList>
            <person name="Bieker V.C."/>
            <person name="Martin M.D."/>
            <person name="Gilbert T."/>
            <person name="Hodgins K."/>
            <person name="Battlay P."/>
            <person name="Petersen B."/>
            <person name="Wilson J."/>
        </authorList>
    </citation>
    <scope>NUCLEOTIDE SEQUENCE</scope>
    <source>
        <strain evidence="9">AA19_3_7</strain>
        <tissue evidence="9">Leaf</tissue>
    </source>
</reference>
<organism evidence="9 10">
    <name type="scientific">Ambrosia artemisiifolia</name>
    <name type="common">Common ragweed</name>
    <dbReference type="NCBI Taxonomy" id="4212"/>
    <lineage>
        <taxon>Eukaryota</taxon>
        <taxon>Viridiplantae</taxon>
        <taxon>Streptophyta</taxon>
        <taxon>Embryophyta</taxon>
        <taxon>Tracheophyta</taxon>
        <taxon>Spermatophyta</taxon>
        <taxon>Magnoliopsida</taxon>
        <taxon>eudicotyledons</taxon>
        <taxon>Gunneridae</taxon>
        <taxon>Pentapetalae</taxon>
        <taxon>asterids</taxon>
        <taxon>campanulids</taxon>
        <taxon>Asterales</taxon>
        <taxon>Asteraceae</taxon>
        <taxon>Asteroideae</taxon>
        <taxon>Heliantheae alliance</taxon>
        <taxon>Heliantheae</taxon>
        <taxon>Ambrosia</taxon>
    </lineage>
</organism>
<keyword evidence="3" id="KW-0963">Cytoplasm</keyword>
<dbReference type="EMBL" id="JAMZMK010010659">
    <property type="protein sequence ID" value="KAI7730756.1"/>
    <property type="molecule type" value="Genomic_DNA"/>
</dbReference>
<keyword evidence="5" id="KW-0206">Cytoskeleton</keyword>
<evidence type="ECO:0000256" key="4">
    <source>
        <dbReference type="ARBA" id="ARBA00022701"/>
    </source>
</evidence>
<feature type="region of interest" description="Disordered" evidence="7">
    <location>
        <begin position="217"/>
        <end position="254"/>
    </location>
</feature>
<comment type="similarity">
    <text evidence="2">Belongs to the TPX2 family.</text>
</comment>
<evidence type="ECO:0000256" key="5">
    <source>
        <dbReference type="ARBA" id="ARBA00023212"/>
    </source>
</evidence>
<dbReference type="InterPro" id="IPR027329">
    <property type="entry name" value="TPX2_C"/>
</dbReference>
<sequence>MREPSCLMRSFSYNHTTHIPNNHVRMMEGNYAHAFEFMSDSSNVSKKCYVEEAKSYAQPGSVAEKKAFFDAFYKKLAAQKAAAAALLEQEKAAAEAAAAAAAAAQQVTSKVVHLAIDNYIVDVDSKNIDSLNVKNLEVFKKERPLFKSKPNAVEEVRRPMIKNKPASCSWVASIHHRKDNTSTPRTKNFTSNDYTDKRSLAAKSLKVLMNTSFVKEPCSTTQNTKPTSSVNSTAKRAVTPVKTPAPASSPFVNGVNKQPSVTLSVNRRIETDAHSTVVGSKSTDPKWYNLLNSSQSLTAYKSKLKSPTISSPFVSRTDDRAARRKQEKAETEFRTMRESSYFKALPLPDFYNGRRTPEKILEAIRNCSHYEKHPR</sequence>
<protein>
    <recommendedName>
        <fullName evidence="8">TPX2 C-terminal domain-containing protein</fullName>
    </recommendedName>
</protein>